<dbReference type="AlphaFoldDB" id="A0AAV9BIH8"/>
<evidence type="ECO:0000313" key="2">
    <source>
        <dbReference type="Proteomes" id="UP001179952"/>
    </source>
</evidence>
<name>A0AAV9BIH8_ACOGR</name>
<protein>
    <submittedName>
        <fullName evidence="1">Uncharacterized protein</fullName>
    </submittedName>
</protein>
<comment type="caution">
    <text evidence="1">The sequence shown here is derived from an EMBL/GenBank/DDBJ whole genome shotgun (WGS) entry which is preliminary data.</text>
</comment>
<accession>A0AAV9BIH8</accession>
<organism evidence="1 2">
    <name type="scientific">Acorus gramineus</name>
    <name type="common">Dwarf sweet flag</name>
    <dbReference type="NCBI Taxonomy" id="55184"/>
    <lineage>
        <taxon>Eukaryota</taxon>
        <taxon>Viridiplantae</taxon>
        <taxon>Streptophyta</taxon>
        <taxon>Embryophyta</taxon>
        <taxon>Tracheophyta</taxon>
        <taxon>Spermatophyta</taxon>
        <taxon>Magnoliopsida</taxon>
        <taxon>Liliopsida</taxon>
        <taxon>Acoraceae</taxon>
        <taxon>Acorus</taxon>
    </lineage>
</organism>
<reference evidence="1" key="1">
    <citation type="journal article" date="2023" name="Nat. Commun.">
        <title>Diploid and tetraploid genomes of Acorus and the evolution of monocots.</title>
        <authorList>
            <person name="Ma L."/>
            <person name="Liu K.W."/>
            <person name="Li Z."/>
            <person name="Hsiao Y.Y."/>
            <person name="Qi Y."/>
            <person name="Fu T."/>
            <person name="Tang G.D."/>
            <person name="Zhang D."/>
            <person name="Sun W.H."/>
            <person name="Liu D.K."/>
            <person name="Li Y."/>
            <person name="Chen G.Z."/>
            <person name="Liu X.D."/>
            <person name="Liao X.Y."/>
            <person name="Jiang Y.T."/>
            <person name="Yu X."/>
            <person name="Hao Y."/>
            <person name="Huang J."/>
            <person name="Zhao X.W."/>
            <person name="Ke S."/>
            <person name="Chen Y.Y."/>
            <person name="Wu W.L."/>
            <person name="Hsu J.L."/>
            <person name="Lin Y.F."/>
            <person name="Huang M.D."/>
            <person name="Li C.Y."/>
            <person name="Huang L."/>
            <person name="Wang Z.W."/>
            <person name="Zhao X."/>
            <person name="Zhong W.Y."/>
            <person name="Peng D.H."/>
            <person name="Ahmad S."/>
            <person name="Lan S."/>
            <person name="Zhang J.S."/>
            <person name="Tsai W.C."/>
            <person name="Van de Peer Y."/>
            <person name="Liu Z.J."/>
        </authorList>
    </citation>
    <scope>NUCLEOTIDE SEQUENCE</scope>
    <source>
        <strain evidence="1">SCP</strain>
    </source>
</reference>
<keyword evidence="2" id="KW-1185">Reference proteome</keyword>
<reference evidence="1" key="2">
    <citation type="submission" date="2023-06" db="EMBL/GenBank/DDBJ databases">
        <authorList>
            <person name="Ma L."/>
            <person name="Liu K.-W."/>
            <person name="Li Z."/>
            <person name="Hsiao Y.-Y."/>
            <person name="Qi Y."/>
            <person name="Fu T."/>
            <person name="Tang G."/>
            <person name="Zhang D."/>
            <person name="Sun W.-H."/>
            <person name="Liu D.-K."/>
            <person name="Li Y."/>
            <person name="Chen G.-Z."/>
            <person name="Liu X.-D."/>
            <person name="Liao X.-Y."/>
            <person name="Jiang Y.-T."/>
            <person name="Yu X."/>
            <person name="Hao Y."/>
            <person name="Huang J."/>
            <person name="Zhao X.-W."/>
            <person name="Ke S."/>
            <person name="Chen Y.-Y."/>
            <person name="Wu W.-L."/>
            <person name="Hsu J.-L."/>
            <person name="Lin Y.-F."/>
            <person name="Huang M.-D."/>
            <person name="Li C.-Y."/>
            <person name="Huang L."/>
            <person name="Wang Z.-W."/>
            <person name="Zhao X."/>
            <person name="Zhong W.-Y."/>
            <person name="Peng D.-H."/>
            <person name="Ahmad S."/>
            <person name="Lan S."/>
            <person name="Zhang J.-S."/>
            <person name="Tsai W.-C."/>
            <person name="Van De Peer Y."/>
            <person name="Liu Z.-J."/>
        </authorList>
    </citation>
    <scope>NUCLEOTIDE SEQUENCE</scope>
    <source>
        <strain evidence="1">SCP</strain>
        <tissue evidence="1">Leaves</tissue>
    </source>
</reference>
<dbReference type="PANTHER" id="PTHR33116:SF78">
    <property type="entry name" value="OS12G0587133 PROTEIN"/>
    <property type="match status" value="1"/>
</dbReference>
<evidence type="ECO:0000313" key="1">
    <source>
        <dbReference type="EMBL" id="KAK1275917.1"/>
    </source>
</evidence>
<dbReference type="EMBL" id="JAUJYN010000003">
    <property type="protein sequence ID" value="KAK1275917.1"/>
    <property type="molecule type" value="Genomic_DNA"/>
</dbReference>
<gene>
    <name evidence="1" type="ORF">QJS04_geneDACA000879</name>
</gene>
<proteinExistence type="predicted"/>
<dbReference type="Proteomes" id="UP001179952">
    <property type="component" value="Unassembled WGS sequence"/>
</dbReference>
<dbReference type="PANTHER" id="PTHR33116">
    <property type="entry name" value="REVERSE TRANSCRIPTASE ZINC-BINDING DOMAIN-CONTAINING PROTEIN-RELATED-RELATED"/>
    <property type="match status" value="1"/>
</dbReference>
<sequence length="141" mass="16018">MPRGNSNWRYLGIPLSIAGRRETTTLKAIEKITKRLETWNSSSLNVAGRVVLIRAVLQTLPQHLMFAASIMQTDAEAIYRLARRFLWAGGRTKRVTHYINWERVTLEKAVGGLGIRRTSLLRVASLAIMAYRVLLRPSMVQ</sequence>